<name>A0A0S7WJA9_UNCT6</name>
<proteinExistence type="predicted"/>
<comment type="caution">
    <text evidence="2">The sequence shown here is derived from an EMBL/GenBank/DDBJ whole genome shotgun (WGS) entry which is preliminary data.</text>
</comment>
<dbReference type="AlphaFoldDB" id="A0A0S7WJA9"/>
<dbReference type="EMBL" id="LIZT01000026">
    <property type="protein sequence ID" value="KPJ50254.1"/>
    <property type="molecule type" value="Genomic_DNA"/>
</dbReference>
<accession>A0A0S7WJA9</accession>
<dbReference type="Proteomes" id="UP000051124">
    <property type="component" value="Unassembled WGS sequence"/>
</dbReference>
<feature type="transmembrane region" description="Helical" evidence="1">
    <location>
        <begin position="7"/>
        <end position="24"/>
    </location>
</feature>
<feature type="transmembrane region" description="Helical" evidence="1">
    <location>
        <begin position="182"/>
        <end position="202"/>
    </location>
</feature>
<reference evidence="2 3" key="1">
    <citation type="journal article" date="2015" name="Microbiome">
        <title>Genomic resolution of linkages in carbon, nitrogen, and sulfur cycling among widespread estuary sediment bacteria.</title>
        <authorList>
            <person name="Baker B.J."/>
            <person name="Lazar C.S."/>
            <person name="Teske A.P."/>
            <person name="Dick G.J."/>
        </authorList>
    </citation>
    <scope>NUCLEOTIDE SEQUENCE [LARGE SCALE GENOMIC DNA]</scope>
    <source>
        <strain evidence="2">DG_26</strain>
    </source>
</reference>
<evidence type="ECO:0000256" key="1">
    <source>
        <dbReference type="SAM" id="Phobius"/>
    </source>
</evidence>
<feature type="transmembrane region" description="Helical" evidence="1">
    <location>
        <begin position="101"/>
        <end position="123"/>
    </location>
</feature>
<keyword evidence="1" id="KW-0472">Membrane</keyword>
<feature type="transmembrane region" description="Helical" evidence="1">
    <location>
        <begin position="67"/>
        <end position="89"/>
    </location>
</feature>
<keyword evidence="1" id="KW-1133">Transmembrane helix</keyword>
<gene>
    <name evidence="2" type="ORF">AMJ40_03315</name>
</gene>
<keyword evidence="1" id="KW-0812">Transmembrane</keyword>
<evidence type="ECO:0000313" key="3">
    <source>
        <dbReference type="Proteomes" id="UP000051124"/>
    </source>
</evidence>
<feature type="transmembrane region" description="Helical" evidence="1">
    <location>
        <begin position="135"/>
        <end position="154"/>
    </location>
</feature>
<protein>
    <submittedName>
        <fullName evidence="2">Uncharacterized protein</fullName>
    </submittedName>
</protein>
<organism evidence="2 3">
    <name type="scientific">candidate division TA06 bacterium DG_26</name>
    <dbReference type="NCBI Taxonomy" id="1703771"/>
    <lineage>
        <taxon>Bacteria</taxon>
        <taxon>Bacteria division TA06</taxon>
    </lineage>
</organism>
<evidence type="ECO:0000313" key="2">
    <source>
        <dbReference type="EMBL" id="KPJ50254.1"/>
    </source>
</evidence>
<feature type="transmembrane region" description="Helical" evidence="1">
    <location>
        <begin position="36"/>
        <end position="55"/>
    </location>
</feature>
<sequence>MGRRIPLMICFVAGILMVIQFFTPPLRSVYEMVLDWYIVILVFALAVGLQTTIYLHVNKVRRRVKGYLYSLVTLVSLVSMATIGLAGGIRQGSWFMWLFEHIQVPLGATMFALLAFFMASAAYRAFRARTLEATLLLVAAVIVMLGRVPIGYFLTKGLPESIQIPAATEWILMYPNMAAKRGIMFGVALGMISTALKVIVGIERGYLGGRR</sequence>